<protein>
    <submittedName>
        <fullName evidence="1">Uncharacterized protein</fullName>
    </submittedName>
</protein>
<accession>A0A9Q7K8V7</accession>
<sequence length="19" mass="2309">SVEQHDKVIGHYLNIKHYQ</sequence>
<proteinExistence type="predicted"/>
<gene>
    <name evidence="1" type="ORF">EPS97_23560</name>
</gene>
<organism evidence="1 2">
    <name type="scientific">Escherichia coli</name>
    <dbReference type="NCBI Taxonomy" id="562"/>
    <lineage>
        <taxon>Bacteria</taxon>
        <taxon>Pseudomonadati</taxon>
        <taxon>Pseudomonadota</taxon>
        <taxon>Gammaproteobacteria</taxon>
        <taxon>Enterobacterales</taxon>
        <taxon>Enterobacteriaceae</taxon>
        <taxon>Escherichia</taxon>
    </lineage>
</organism>
<reference evidence="1 2" key="1">
    <citation type="submission" date="2019-01" db="EMBL/GenBank/DDBJ databases">
        <title>Genomic analysis of febrile catheter-associated UTI E. coli isolates.</title>
        <authorList>
            <person name="Potter R."/>
            <person name="Zou Z."/>
            <person name="Henderson J."/>
            <person name="Dantas G."/>
        </authorList>
    </citation>
    <scope>NUCLEOTIDE SEQUENCE [LARGE SCALE GENOMIC DNA]</scope>
    <source>
        <strain evidence="1 2">49_rectal</strain>
    </source>
</reference>
<dbReference type="RefSeq" id="WP_072145912.1">
    <property type="nucleotide sequence ID" value="NZ_BDPC01000055.1"/>
</dbReference>
<dbReference type="GO" id="GO:0006313">
    <property type="term" value="P:DNA transposition"/>
    <property type="evidence" value="ECO:0007669"/>
    <property type="project" value="InterPro"/>
</dbReference>
<dbReference type="AlphaFoldDB" id="A0A9Q7K8V7"/>
<name>A0A9Q7K8V7_ECOLX</name>
<dbReference type="GO" id="GO:0003677">
    <property type="term" value="F:DNA binding"/>
    <property type="evidence" value="ECO:0007669"/>
    <property type="project" value="InterPro"/>
</dbReference>
<dbReference type="InterPro" id="IPR005063">
    <property type="entry name" value="Transposase_27"/>
</dbReference>
<dbReference type="Proteomes" id="UP000290652">
    <property type="component" value="Unassembled WGS sequence"/>
</dbReference>
<comment type="caution">
    <text evidence="1">The sequence shown here is derived from an EMBL/GenBank/DDBJ whole genome shotgun (WGS) entry which is preliminary data.</text>
</comment>
<evidence type="ECO:0000313" key="2">
    <source>
        <dbReference type="Proteomes" id="UP000290652"/>
    </source>
</evidence>
<dbReference type="Pfam" id="PF03400">
    <property type="entry name" value="DDE_Tnp_IS1"/>
    <property type="match status" value="1"/>
</dbReference>
<evidence type="ECO:0000313" key="1">
    <source>
        <dbReference type="EMBL" id="RXB20571.1"/>
    </source>
</evidence>
<feature type="non-terminal residue" evidence="1">
    <location>
        <position position="1"/>
    </location>
</feature>
<dbReference type="EMBL" id="SCIU01000097">
    <property type="protein sequence ID" value="RXB20571.1"/>
    <property type="molecule type" value="Genomic_DNA"/>
</dbReference>
<dbReference type="GO" id="GO:0004803">
    <property type="term" value="F:transposase activity"/>
    <property type="evidence" value="ECO:0007669"/>
    <property type="project" value="InterPro"/>
</dbReference>